<dbReference type="InterPro" id="IPR029058">
    <property type="entry name" value="AB_hydrolase_fold"/>
</dbReference>
<keyword evidence="3" id="KW-1185">Reference proteome</keyword>
<organism evidence="2 3">
    <name type="scientific">Duganella alba</name>
    <dbReference type="NCBI Taxonomy" id="2666081"/>
    <lineage>
        <taxon>Bacteria</taxon>
        <taxon>Pseudomonadati</taxon>
        <taxon>Pseudomonadota</taxon>
        <taxon>Betaproteobacteria</taxon>
        <taxon>Burkholderiales</taxon>
        <taxon>Oxalobacteraceae</taxon>
        <taxon>Telluria group</taxon>
        <taxon>Duganella</taxon>
    </lineage>
</organism>
<reference evidence="2 3" key="1">
    <citation type="submission" date="2019-11" db="EMBL/GenBank/DDBJ databases">
        <title>Novel species isolated from a subtropical stream in China.</title>
        <authorList>
            <person name="Lu H."/>
        </authorList>
    </citation>
    <scope>NUCLEOTIDE SEQUENCE [LARGE SCALE GENOMIC DNA]</scope>
    <source>
        <strain evidence="2 3">FT25W</strain>
    </source>
</reference>
<dbReference type="InterPro" id="IPR000073">
    <property type="entry name" value="AB_hydrolase_1"/>
</dbReference>
<keyword evidence="2" id="KW-0378">Hydrolase</keyword>
<sequence length="240" mass="26662">MPFFFERYPAPVDVHFLEKTGIQPGDSGETCSDTYNQADYLERRVSDNLAFIDNLPPLKALGARSVAVVGFSEGGMVAPLVALRSPKIGWLATGGSGGLPQSEGFLIFADRGVAPYANPLSRALFLKTFAAIKADPDSLEKEFMGHAYRYWSSHLFYDPLLTYRQLDIPIIAAMGEKDESEAIESGRALRDYFAQHPGKDFTFIEYPNASHALQAPDQPHLQDYVASLADWFKRQRPAPR</sequence>
<dbReference type="Proteomes" id="UP000481037">
    <property type="component" value="Unassembled WGS sequence"/>
</dbReference>
<dbReference type="Pfam" id="PF12697">
    <property type="entry name" value="Abhydrolase_6"/>
    <property type="match status" value="1"/>
</dbReference>
<dbReference type="SUPFAM" id="SSF53474">
    <property type="entry name" value="alpha/beta-Hydrolases"/>
    <property type="match status" value="1"/>
</dbReference>
<proteinExistence type="predicted"/>
<dbReference type="PANTHER" id="PTHR43265">
    <property type="entry name" value="ESTERASE ESTD"/>
    <property type="match status" value="1"/>
</dbReference>
<dbReference type="AlphaFoldDB" id="A0A6L5QFG1"/>
<dbReference type="PANTHER" id="PTHR43265:SF1">
    <property type="entry name" value="ESTERASE ESTD"/>
    <property type="match status" value="1"/>
</dbReference>
<dbReference type="GO" id="GO:0052689">
    <property type="term" value="F:carboxylic ester hydrolase activity"/>
    <property type="evidence" value="ECO:0007669"/>
    <property type="project" value="TreeGrafter"/>
</dbReference>
<protein>
    <submittedName>
        <fullName evidence="2">Alpha/beta fold hydrolase</fullName>
    </submittedName>
</protein>
<evidence type="ECO:0000313" key="2">
    <source>
        <dbReference type="EMBL" id="MRX08494.1"/>
    </source>
</evidence>
<evidence type="ECO:0000313" key="3">
    <source>
        <dbReference type="Proteomes" id="UP000481037"/>
    </source>
</evidence>
<name>A0A6L5QFG1_9BURK</name>
<gene>
    <name evidence="2" type="ORF">GJ697_11660</name>
</gene>
<accession>A0A6L5QFG1</accession>
<dbReference type="Gene3D" id="3.40.50.1820">
    <property type="entry name" value="alpha/beta hydrolase"/>
    <property type="match status" value="1"/>
</dbReference>
<dbReference type="InterPro" id="IPR053145">
    <property type="entry name" value="AB_hydrolase_Est10"/>
</dbReference>
<feature type="domain" description="AB hydrolase-1" evidence="1">
    <location>
        <begin position="24"/>
        <end position="219"/>
    </location>
</feature>
<comment type="caution">
    <text evidence="2">The sequence shown here is derived from an EMBL/GenBank/DDBJ whole genome shotgun (WGS) entry which is preliminary data.</text>
</comment>
<evidence type="ECO:0000259" key="1">
    <source>
        <dbReference type="Pfam" id="PF12697"/>
    </source>
</evidence>
<dbReference type="EMBL" id="WKJM01000008">
    <property type="protein sequence ID" value="MRX08494.1"/>
    <property type="molecule type" value="Genomic_DNA"/>
</dbReference>